<dbReference type="InterPro" id="IPR015942">
    <property type="entry name" value="Asp/Glu/hydantoin_racemase"/>
</dbReference>
<dbReference type="STRING" id="392015.SAMN05421543_1622"/>
<organism evidence="1 2">
    <name type="scientific">Alicyclobacillus macrosporangiidus</name>
    <dbReference type="NCBI Taxonomy" id="392015"/>
    <lineage>
        <taxon>Bacteria</taxon>
        <taxon>Bacillati</taxon>
        <taxon>Bacillota</taxon>
        <taxon>Bacilli</taxon>
        <taxon>Bacillales</taxon>
        <taxon>Alicyclobacillaceae</taxon>
        <taxon>Alicyclobacillus</taxon>
    </lineage>
</organism>
<evidence type="ECO:0000313" key="1">
    <source>
        <dbReference type="EMBL" id="SFV09573.1"/>
    </source>
</evidence>
<dbReference type="GO" id="GO:0047661">
    <property type="term" value="F:amino-acid racemase activity"/>
    <property type="evidence" value="ECO:0007669"/>
    <property type="project" value="InterPro"/>
</dbReference>
<keyword evidence="2" id="KW-1185">Reference proteome</keyword>
<proteinExistence type="predicted"/>
<gene>
    <name evidence="1" type="ORF">SAMN05421543_1622</name>
</gene>
<sequence length="213" mass="22677">MIGVIRVVTFEDQRLLEEHGNIIAAKYGLDVISVCIPNQPYGIYNDETEREAVPKIIDLATRLEKDGAEAVVVSCAADPAVPELRGRLRIPVIGAGSAAALVARGLGLPAGVLGITTNAPQVVKDTLGDLFVGYAKPQNVTNTKDLLTFRGQQQAVETTRSLLEQGAKAIVFACTGYSTIGLADVLRRELGCVVVDGVEAEGLFAWYAVRTRA</sequence>
<dbReference type="Gene3D" id="3.40.50.1860">
    <property type="match status" value="2"/>
</dbReference>
<dbReference type="RefSeq" id="WP_074956861.1">
    <property type="nucleotide sequence ID" value="NZ_FPBV01000062.1"/>
</dbReference>
<dbReference type="OrthoDB" id="9791723at2"/>
<accession>A0A1I7LIT6</accession>
<evidence type="ECO:0000313" key="2">
    <source>
        <dbReference type="Proteomes" id="UP000183508"/>
    </source>
</evidence>
<reference evidence="2" key="1">
    <citation type="submission" date="2016-10" db="EMBL/GenBank/DDBJ databases">
        <authorList>
            <person name="Varghese N."/>
        </authorList>
    </citation>
    <scope>NUCLEOTIDE SEQUENCE [LARGE SCALE GENOMIC DNA]</scope>
    <source>
        <strain evidence="2">DSM 17980</strain>
    </source>
</reference>
<protein>
    <submittedName>
        <fullName evidence="1">Asp/Glu/hydantoin racemase</fullName>
    </submittedName>
</protein>
<name>A0A1I7LIT6_9BACL</name>
<dbReference type="AlphaFoldDB" id="A0A1I7LIT6"/>
<dbReference type="Proteomes" id="UP000183508">
    <property type="component" value="Unassembled WGS sequence"/>
</dbReference>
<dbReference type="Pfam" id="PF01177">
    <property type="entry name" value="Asp_Glu_race"/>
    <property type="match status" value="1"/>
</dbReference>
<dbReference type="EMBL" id="FPBV01000062">
    <property type="protein sequence ID" value="SFV09573.1"/>
    <property type="molecule type" value="Genomic_DNA"/>
</dbReference>
<dbReference type="InterPro" id="IPR001920">
    <property type="entry name" value="Asp/Glu_race"/>
</dbReference>